<evidence type="ECO:0000313" key="1">
    <source>
        <dbReference type="EMBL" id="OUR95712.1"/>
    </source>
</evidence>
<evidence type="ECO:0008006" key="3">
    <source>
        <dbReference type="Google" id="ProtNLM"/>
    </source>
</evidence>
<dbReference type="AlphaFoldDB" id="A0A1Y5F4Y4"/>
<reference evidence="2" key="1">
    <citation type="journal article" date="2017" name="Proc. Natl. Acad. Sci. U.S.A.">
        <title>Simulation of Deepwater Horizon oil plume reveals substrate specialization within a complex community of hydrocarbon-degraders.</title>
        <authorList>
            <person name="Hu P."/>
            <person name="Dubinsky E.A."/>
            <person name="Probst A.J."/>
            <person name="Wang J."/>
            <person name="Sieber C.M.K."/>
            <person name="Tom L.M."/>
            <person name="Gardinali P."/>
            <person name="Banfield J.F."/>
            <person name="Atlas R.M."/>
            <person name="Andersen G.L."/>
        </authorList>
    </citation>
    <scope>NUCLEOTIDE SEQUENCE [LARGE SCALE GENOMIC DNA]</scope>
</reference>
<proteinExistence type="predicted"/>
<dbReference type="Proteomes" id="UP000196531">
    <property type="component" value="Unassembled WGS sequence"/>
</dbReference>
<gene>
    <name evidence="1" type="ORF">A9Q84_14520</name>
</gene>
<dbReference type="SUPFAM" id="SSF48452">
    <property type="entry name" value="TPR-like"/>
    <property type="match status" value="1"/>
</dbReference>
<dbReference type="Gene3D" id="1.25.40.10">
    <property type="entry name" value="Tetratricopeptide repeat domain"/>
    <property type="match status" value="1"/>
</dbReference>
<accession>A0A1Y5F4Y4</accession>
<name>A0A1Y5F4Y4_9BACT</name>
<organism evidence="1 2">
    <name type="scientific">Halobacteriovorax marinus</name>
    <dbReference type="NCBI Taxonomy" id="97084"/>
    <lineage>
        <taxon>Bacteria</taxon>
        <taxon>Pseudomonadati</taxon>
        <taxon>Bdellovibrionota</taxon>
        <taxon>Bacteriovoracia</taxon>
        <taxon>Bacteriovoracales</taxon>
        <taxon>Halobacteriovoraceae</taxon>
        <taxon>Halobacteriovorax</taxon>
    </lineage>
</organism>
<evidence type="ECO:0000313" key="2">
    <source>
        <dbReference type="Proteomes" id="UP000196531"/>
    </source>
</evidence>
<comment type="caution">
    <text evidence="1">The sequence shown here is derived from an EMBL/GenBank/DDBJ whole genome shotgun (WGS) entry which is preliminary data.</text>
</comment>
<protein>
    <recommendedName>
        <fullName evidence="3">Tetratricopeptide repeat protein</fullName>
    </recommendedName>
</protein>
<dbReference type="InterPro" id="IPR011990">
    <property type="entry name" value="TPR-like_helical_dom_sf"/>
</dbReference>
<sequence length="97" mass="11015">MSIIDKANKLRHSEKRSMERYKALTLIEPANPEYWYKFALCLFANGNNKDAWETLTNAKKLGSVDALALIDKILEKYKEESPEQASLAQRALLGAEV</sequence>
<dbReference type="EMBL" id="MAAO01000007">
    <property type="protein sequence ID" value="OUR95712.1"/>
    <property type="molecule type" value="Genomic_DNA"/>
</dbReference>